<dbReference type="Proteomes" id="UP001217089">
    <property type="component" value="Unassembled WGS sequence"/>
</dbReference>
<dbReference type="EMBL" id="JARBDR010000640">
    <property type="protein sequence ID" value="KAJ8310468.1"/>
    <property type="molecule type" value="Genomic_DNA"/>
</dbReference>
<comment type="caution">
    <text evidence="1">The sequence shown here is derived from an EMBL/GenBank/DDBJ whole genome shotgun (WGS) entry which is preliminary data.</text>
</comment>
<gene>
    <name evidence="1" type="ORF">KUTeg_012333</name>
</gene>
<organism evidence="1 2">
    <name type="scientific">Tegillarca granosa</name>
    <name type="common">Malaysian cockle</name>
    <name type="synonym">Anadara granosa</name>
    <dbReference type="NCBI Taxonomy" id="220873"/>
    <lineage>
        <taxon>Eukaryota</taxon>
        <taxon>Metazoa</taxon>
        <taxon>Spiralia</taxon>
        <taxon>Lophotrochozoa</taxon>
        <taxon>Mollusca</taxon>
        <taxon>Bivalvia</taxon>
        <taxon>Autobranchia</taxon>
        <taxon>Pteriomorphia</taxon>
        <taxon>Arcoida</taxon>
        <taxon>Arcoidea</taxon>
        <taxon>Arcidae</taxon>
        <taxon>Tegillarca</taxon>
    </lineage>
</organism>
<proteinExistence type="predicted"/>
<keyword evidence="2" id="KW-1185">Reference proteome</keyword>
<reference evidence="1 2" key="1">
    <citation type="submission" date="2022-12" db="EMBL/GenBank/DDBJ databases">
        <title>Chromosome-level genome of Tegillarca granosa.</title>
        <authorList>
            <person name="Kim J."/>
        </authorList>
    </citation>
    <scope>NUCLEOTIDE SEQUENCE [LARGE SCALE GENOMIC DNA]</scope>
    <source>
        <strain evidence="1">Teg-2019</strain>
        <tissue evidence="1">Adductor muscle</tissue>
    </source>
</reference>
<dbReference type="InterPro" id="IPR027417">
    <property type="entry name" value="P-loop_NTPase"/>
</dbReference>
<accession>A0ABQ9F4E0</accession>
<sequence>MPMEGRGTKVDLRQNYEAGSHRTFQSFLPVKREQGITTASEIKAVAYMECSALTQEGLNE</sequence>
<evidence type="ECO:0000313" key="2">
    <source>
        <dbReference type="Proteomes" id="UP001217089"/>
    </source>
</evidence>
<protein>
    <submittedName>
        <fullName evidence="1">Uncharacterized protein</fullName>
    </submittedName>
</protein>
<dbReference type="Gene3D" id="3.40.50.300">
    <property type="entry name" value="P-loop containing nucleotide triphosphate hydrolases"/>
    <property type="match status" value="1"/>
</dbReference>
<dbReference type="SUPFAM" id="SSF52540">
    <property type="entry name" value="P-loop containing nucleoside triphosphate hydrolases"/>
    <property type="match status" value="1"/>
</dbReference>
<feature type="non-terminal residue" evidence="1">
    <location>
        <position position="60"/>
    </location>
</feature>
<name>A0ABQ9F4E0_TEGGR</name>
<evidence type="ECO:0000313" key="1">
    <source>
        <dbReference type="EMBL" id="KAJ8310468.1"/>
    </source>
</evidence>